<protein>
    <recommendedName>
        <fullName evidence="4">Lipocalin-like domain-containing protein</fullName>
    </recommendedName>
</protein>
<dbReference type="RefSeq" id="WP_137341591.1">
    <property type="nucleotide sequence ID" value="NZ_BSQH01000002.1"/>
</dbReference>
<feature type="signal peptide" evidence="1">
    <location>
        <begin position="1"/>
        <end position="20"/>
    </location>
</feature>
<comment type="caution">
    <text evidence="2">The sequence shown here is derived from an EMBL/GenBank/DDBJ whole genome shotgun (WGS) entry which is preliminary data.</text>
</comment>
<dbReference type="OrthoDB" id="956961at2"/>
<keyword evidence="1" id="KW-0732">Signal</keyword>
<dbReference type="Proteomes" id="UP000304900">
    <property type="component" value="Unassembled WGS sequence"/>
</dbReference>
<evidence type="ECO:0000313" key="3">
    <source>
        <dbReference type="Proteomes" id="UP000304900"/>
    </source>
</evidence>
<dbReference type="PROSITE" id="PS51257">
    <property type="entry name" value="PROKAR_LIPOPROTEIN"/>
    <property type="match status" value="1"/>
</dbReference>
<evidence type="ECO:0000313" key="2">
    <source>
        <dbReference type="EMBL" id="TKT90423.1"/>
    </source>
</evidence>
<evidence type="ECO:0000256" key="1">
    <source>
        <dbReference type="SAM" id="SignalP"/>
    </source>
</evidence>
<sequence>MKNLLLYLLLMMAGISSCHDKVTPQGEYTTNVSEAKKWINGTWKLTAAMYQVPNKTIPNVQMVISGNQITLLQDGKQIDNVDFEIVKTDNTLQLKTNAQPGPDNWYLRNLDLQISTSSMFLYIYNLADGPGYTFKKIK</sequence>
<accession>A0A4V6BKD6</accession>
<organism evidence="2 3">
    <name type="scientific">Dyadobacter frigoris</name>
    <dbReference type="NCBI Taxonomy" id="2576211"/>
    <lineage>
        <taxon>Bacteria</taxon>
        <taxon>Pseudomonadati</taxon>
        <taxon>Bacteroidota</taxon>
        <taxon>Cytophagia</taxon>
        <taxon>Cytophagales</taxon>
        <taxon>Spirosomataceae</taxon>
        <taxon>Dyadobacter</taxon>
    </lineage>
</organism>
<gene>
    <name evidence="2" type="ORF">FDK13_18955</name>
</gene>
<dbReference type="AlphaFoldDB" id="A0A4V6BKD6"/>
<evidence type="ECO:0008006" key="4">
    <source>
        <dbReference type="Google" id="ProtNLM"/>
    </source>
</evidence>
<dbReference type="EMBL" id="SZVO01000009">
    <property type="protein sequence ID" value="TKT90423.1"/>
    <property type="molecule type" value="Genomic_DNA"/>
</dbReference>
<name>A0A4V6BKD6_9BACT</name>
<feature type="chain" id="PRO_5020283066" description="Lipocalin-like domain-containing protein" evidence="1">
    <location>
        <begin position="21"/>
        <end position="138"/>
    </location>
</feature>
<proteinExistence type="predicted"/>
<reference evidence="2 3" key="1">
    <citation type="submission" date="2019-05" db="EMBL/GenBank/DDBJ databases">
        <title>Dyadobacter AR-3-8 sp. nov., isolated from arctic soil.</title>
        <authorList>
            <person name="Chaudhary D.K."/>
        </authorList>
    </citation>
    <scope>NUCLEOTIDE SEQUENCE [LARGE SCALE GENOMIC DNA]</scope>
    <source>
        <strain evidence="2 3">AR-3-8</strain>
    </source>
</reference>
<keyword evidence="3" id="KW-1185">Reference proteome</keyword>